<dbReference type="GO" id="GO:0004674">
    <property type="term" value="F:protein serine/threonine kinase activity"/>
    <property type="evidence" value="ECO:0007669"/>
    <property type="project" value="UniProtKB-KW"/>
</dbReference>
<evidence type="ECO:0000256" key="4">
    <source>
        <dbReference type="ARBA" id="ARBA00022527"/>
    </source>
</evidence>
<feature type="region of interest" description="Disordered" evidence="20">
    <location>
        <begin position="72"/>
        <end position="104"/>
    </location>
</feature>
<dbReference type="EC" id="2.7.11.1" evidence="3"/>
<evidence type="ECO:0000256" key="14">
    <source>
        <dbReference type="ARBA" id="ARBA00022989"/>
    </source>
</evidence>
<dbReference type="Pfam" id="PF00069">
    <property type="entry name" value="Pkinase"/>
    <property type="match status" value="2"/>
</dbReference>
<dbReference type="InterPro" id="IPR011009">
    <property type="entry name" value="Kinase-like_dom_sf"/>
</dbReference>
<accession>A0A1J7IY94</accession>
<evidence type="ECO:0000256" key="8">
    <source>
        <dbReference type="ARBA" id="ARBA00022729"/>
    </source>
</evidence>
<evidence type="ECO:0000256" key="7">
    <source>
        <dbReference type="ARBA" id="ARBA00022723"/>
    </source>
</evidence>
<dbReference type="SUPFAM" id="SSF50998">
    <property type="entry name" value="Quinoprotein alcohol dehydrogenase-like"/>
    <property type="match status" value="1"/>
</dbReference>
<keyword evidence="7" id="KW-0479">Metal-binding</keyword>
<keyword evidence="16" id="KW-0325">Glycoprotein</keyword>
<feature type="compositionally biased region" description="Low complexity" evidence="20">
    <location>
        <begin position="612"/>
        <end position="621"/>
    </location>
</feature>
<dbReference type="SUPFAM" id="SSF56112">
    <property type="entry name" value="Protein kinase-like (PK-like)"/>
    <property type="match status" value="1"/>
</dbReference>
<gene>
    <name evidence="24" type="ORF">CONLIGDRAFT_215226</name>
</gene>
<evidence type="ECO:0000313" key="24">
    <source>
        <dbReference type="EMBL" id="OIW22568.1"/>
    </source>
</evidence>
<keyword evidence="5" id="KW-0808">Transferase</keyword>
<feature type="region of interest" description="Disordered" evidence="20">
    <location>
        <begin position="120"/>
        <end position="142"/>
    </location>
</feature>
<feature type="signal peptide" evidence="21">
    <location>
        <begin position="1"/>
        <end position="32"/>
    </location>
</feature>
<dbReference type="FunFam" id="1.10.510.10:FF:000572">
    <property type="entry name" value="Serine/threonine-protein kinase/endoribonuclease IRE1"/>
    <property type="match status" value="1"/>
</dbReference>
<dbReference type="InterPro" id="IPR017441">
    <property type="entry name" value="Protein_kinase_ATP_BS"/>
</dbReference>
<feature type="chain" id="PRO_5012588730" description="non-specific serine/threonine protein kinase" evidence="21">
    <location>
        <begin position="33"/>
        <end position="1211"/>
    </location>
</feature>
<dbReference type="FunFam" id="1.20.1440.180:FF:000002">
    <property type="entry name" value="Serine/threonine-protein kinase/endoribonuclease IRE1"/>
    <property type="match status" value="1"/>
</dbReference>
<dbReference type="GO" id="GO:0070059">
    <property type="term" value="P:intrinsic apoptotic signaling pathway in response to endoplasmic reticulum stress"/>
    <property type="evidence" value="ECO:0007669"/>
    <property type="project" value="TreeGrafter"/>
</dbReference>
<feature type="domain" description="Protein kinase" evidence="22">
    <location>
        <begin position="768"/>
        <end position="1073"/>
    </location>
</feature>
<dbReference type="OrthoDB" id="63989at2759"/>
<dbReference type="InterPro" id="IPR008271">
    <property type="entry name" value="Ser/Thr_kinase_AS"/>
</dbReference>
<dbReference type="PANTHER" id="PTHR13954">
    <property type="entry name" value="IRE1-RELATED"/>
    <property type="match status" value="1"/>
</dbReference>
<keyword evidence="6" id="KW-0812">Transmembrane</keyword>
<evidence type="ECO:0000256" key="21">
    <source>
        <dbReference type="SAM" id="SignalP"/>
    </source>
</evidence>
<dbReference type="PANTHER" id="PTHR13954:SF6">
    <property type="entry name" value="NON-SPECIFIC SERINE_THREONINE PROTEIN KINASE"/>
    <property type="match status" value="1"/>
</dbReference>
<dbReference type="Gene3D" id="1.20.1440.180">
    <property type="entry name" value="KEN domain"/>
    <property type="match status" value="1"/>
</dbReference>
<keyword evidence="9 19" id="KW-0547">Nucleotide-binding</keyword>
<evidence type="ECO:0000256" key="10">
    <source>
        <dbReference type="ARBA" id="ARBA00022777"/>
    </source>
</evidence>
<protein>
    <recommendedName>
        <fullName evidence="3">non-specific serine/threonine protein kinase</fullName>
        <ecNumber evidence="3">2.7.11.1</ecNumber>
    </recommendedName>
</protein>
<dbReference type="GO" id="GO:0051082">
    <property type="term" value="F:unfolded protein binding"/>
    <property type="evidence" value="ECO:0007669"/>
    <property type="project" value="TreeGrafter"/>
</dbReference>
<dbReference type="InterPro" id="IPR045133">
    <property type="entry name" value="IRE1/2-like"/>
</dbReference>
<evidence type="ECO:0000256" key="19">
    <source>
        <dbReference type="PROSITE-ProRule" id="PRU10141"/>
    </source>
</evidence>
<evidence type="ECO:0000259" key="23">
    <source>
        <dbReference type="PROSITE" id="PS51392"/>
    </source>
</evidence>
<evidence type="ECO:0000256" key="9">
    <source>
        <dbReference type="ARBA" id="ARBA00022741"/>
    </source>
</evidence>
<evidence type="ECO:0000256" key="3">
    <source>
        <dbReference type="ARBA" id="ARBA00012513"/>
    </source>
</evidence>
<evidence type="ECO:0000259" key="22">
    <source>
        <dbReference type="PROSITE" id="PS50011"/>
    </source>
</evidence>
<dbReference type="InParanoid" id="A0A1J7IY94"/>
<keyword evidence="8 21" id="KW-0732">Signal</keyword>
<keyword evidence="13" id="KW-0460">Magnesium</keyword>
<proteinExistence type="predicted"/>
<dbReference type="SMART" id="SM00220">
    <property type="entry name" value="S_TKc"/>
    <property type="match status" value="1"/>
</dbReference>
<feature type="domain" description="KEN" evidence="23">
    <location>
        <begin position="1076"/>
        <end position="1208"/>
    </location>
</feature>
<dbReference type="InterPro" id="IPR015943">
    <property type="entry name" value="WD40/YVTN_repeat-like_dom_sf"/>
</dbReference>
<dbReference type="STRING" id="1408157.A0A1J7IY94"/>
<feature type="binding site" evidence="19">
    <location>
        <position position="796"/>
    </location>
    <ligand>
        <name>ATP</name>
        <dbReference type="ChEBI" id="CHEBI:30616"/>
    </ligand>
</feature>
<dbReference type="GO" id="GO:1990604">
    <property type="term" value="C:IRE1-TRAF2-ASK1 complex"/>
    <property type="evidence" value="ECO:0007669"/>
    <property type="project" value="TreeGrafter"/>
</dbReference>
<evidence type="ECO:0000256" key="20">
    <source>
        <dbReference type="SAM" id="MobiDB-lite"/>
    </source>
</evidence>
<evidence type="ECO:0000256" key="15">
    <source>
        <dbReference type="ARBA" id="ARBA00023136"/>
    </source>
</evidence>
<dbReference type="CDD" id="cd09769">
    <property type="entry name" value="Luminal_IRE1"/>
    <property type="match status" value="1"/>
</dbReference>
<dbReference type="PROSITE" id="PS00107">
    <property type="entry name" value="PROTEIN_KINASE_ATP"/>
    <property type="match status" value="1"/>
</dbReference>
<dbReference type="InterPro" id="IPR000719">
    <property type="entry name" value="Prot_kinase_dom"/>
</dbReference>
<dbReference type="EMBL" id="KV875112">
    <property type="protein sequence ID" value="OIW22568.1"/>
    <property type="molecule type" value="Genomic_DNA"/>
</dbReference>
<dbReference type="Proteomes" id="UP000182658">
    <property type="component" value="Unassembled WGS sequence"/>
</dbReference>
<dbReference type="InterPro" id="IPR011047">
    <property type="entry name" value="Quinoprotein_ADH-like_sf"/>
</dbReference>
<organism evidence="24 25">
    <name type="scientific">Coniochaeta ligniaria NRRL 30616</name>
    <dbReference type="NCBI Taxonomy" id="1408157"/>
    <lineage>
        <taxon>Eukaryota</taxon>
        <taxon>Fungi</taxon>
        <taxon>Dikarya</taxon>
        <taxon>Ascomycota</taxon>
        <taxon>Pezizomycotina</taxon>
        <taxon>Sordariomycetes</taxon>
        <taxon>Sordariomycetidae</taxon>
        <taxon>Coniochaetales</taxon>
        <taxon>Coniochaetaceae</taxon>
        <taxon>Coniochaeta</taxon>
    </lineage>
</organism>
<dbReference type="FunFam" id="3.30.200.20:FF:000077">
    <property type="entry name" value="Putative Serine/threonine-protein kinase/endoribonuclease IRE1"/>
    <property type="match status" value="1"/>
</dbReference>
<evidence type="ECO:0000256" key="11">
    <source>
        <dbReference type="ARBA" id="ARBA00022801"/>
    </source>
</evidence>
<keyword evidence="12 19" id="KW-0067">ATP-binding</keyword>
<dbReference type="SMART" id="SM00580">
    <property type="entry name" value="PUG"/>
    <property type="match status" value="1"/>
</dbReference>
<dbReference type="FunCoup" id="A0A1J7IY94">
    <property type="interactions" value="143"/>
</dbReference>
<evidence type="ECO:0000256" key="16">
    <source>
        <dbReference type="ARBA" id="ARBA00023180"/>
    </source>
</evidence>
<evidence type="ECO:0000256" key="12">
    <source>
        <dbReference type="ARBA" id="ARBA00022840"/>
    </source>
</evidence>
<name>A0A1J7IY94_9PEZI</name>
<evidence type="ECO:0000256" key="5">
    <source>
        <dbReference type="ARBA" id="ARBA00022679"/>
    </source>
</evidence>
<comment type="catalytic activity">
    <reaction evidence="18">
        <text>L-seryl-[protein] + ATP = O-phospho-L-seryl-[protein] + ADP + H(+)</text>
        <dbReference type="Rhea" id="RHEA:17989"/>
        <dbReference type="Rhea" id="RHEA-COMP:9863"/>
        <dbReference type="Rhea" id="RHEA-COMP:11604"/>
        <dbReference type="ChEBI" id="CHEBI:15378"/>
        <dbReference type="ChEBI" id="CHEBI:29999"/>
        <dbReference type="ChEBI" id="CHEBI:30616"/>
        <dbReference type="ChEBI" id="CHEBI:83421"/>
        <dbReference type="ChEBI" id="CHEBI:456216"/>
        <dbReference type="EC" id="2.7.11.1"/>
    </reaction>
    <physiologicalReaction direction="left-to-right" evidence="18">
        <dbReference type="Rhea" id="RHEA:17990"/>
    </physiologicalReaction>
</comment>
<dbReference type="GO" id="GO:0006397">
    <property type="term" value="P:mRNA processing"/>
    <property type="evidence" value="ECO:0007669"/>
    <property type="project" value="InterPro"/>
</dbReference>
<evidence type="ECO:0000313" key="25">
    <source>
        <dbReference type="Proteomes" id="UP000182658"/>
    </source>
</evidence>
<evidence type="ECO:0000256" key="17">
    <source>
        <dbReference type="ARBA" id="ARBA00048659"/>
    </source>
</evidence>
<dbReference type="CDD" id="cd10422">
    <property type="entry name" value="RNase_Ire1"/>
    <property type="match status" value="1"/>
</dbReference>
<reference evidence="24 25" key="1">
    <citation type="submission" date="2016-10" db="EMBL/GenBank/DDBJ databases">
        <title>Draft genome sequence of Coniochaeta ligniaria NRRL30616, a lignocellulolytic fungus for bioabatement of inhibitors in plant biomass hydrolysates.</title>
        <authorList>
            <consortium name="DOE Joint Genome Institute"/>
            <person name="Jimenez D.J."/>
            <person name="Hector R.E."/>
            <person name="Riley R."/>
            <person name="Sun H."/>
            <person name="Grigoriev I.V."/>
            <person name="Van Elsas J.D."/>
            <person name="Nichols N.N."/>
        </authorList>
    </citation>
    <scope>NUCLEOTIDE SEQUENCE [LARGE SCALE GENOMIC DNA]</scope>
    <source>
        <strain evidence="24 25">NRRL 30616</strain>
    </source>
</reference>
<keyword evidence="10" id="KW-0418">Kinase</keyword>
<comment type="cofactor">
    <cofactor evidence="1">
        <name>Mg(2+)</name>
        <dbReference type="ChEBI" id="CHEBI:18420"/>
    </cofactor>
</comment>
<dbReference type="GO" id="GO:0036498">
    <property type="term" value="P:IRE1-mediated unfolded protein response"/>
    <property type="evidence" value="ECO:0007669"/>
    <property type="project" value="UniProtKB-ARBA"/>
</dbReference>
<comment type="catalytic activity">
    <reaction evidence="17">
        <text>L-threonyl-[protein] + ATP = O-phospho-L-threonyl-[protein] + ADP + H(+)</text>
        <dbReference type="Rhea" id="RHEA:46608"/>
        <dbReference type="Rhea" id="RHEA-COMP:11060"/>
        <dbReference type="Rhea" id="RHEA-COMP:11605"/>
        <dbReference type="ChEBI" id="CHEBI:15378"/>
        <dbReference type="ChEBI" id="CHEBI:30013"/>
        <dbReference type="ChEBI" id="CHEBI:30616"/>
        <dbReference type="ChEBI" id="CHEBI:61977"/>
        <dbReference type="ChEBI" id="CHEBI:456216"/>
        <dbReference type="EC" id="2.7.11.1"/>
    </reaction>
    <physiologicalReaction direction="left-to-right" evidence="17">
        <dbReference type="Rhea" id="RHEA:46609"/>
    </physiologicalReaction>
</comment>
<evidence type="ECO:0000256" key="18">
    <source>
        <dbReference type="ARBA" id="ARBA00048977"/>
    </source>
</evidence>
<keyword evidence="14" id="KW-1133">Transmembrane helix</keyword>
<feature type="region of interest" description="Disordered" evidence="20">
    <location>
        <begin position="653"/>
        <end position="720"/>
    </location>
</feature>
<dbReference type="Gene3D" id="2.130.10.10">
    <property type="entry name" value="YVTN repeat-like/Quinoprotein amine dehydrogenase"/>
    <property type="match status" value="1"/>
</dbReference>
<keyword evidence="15" id="KW-0472">Membrane</keyword>
<dbReference type="GO" id="GO:0046872">
    <property type="term" value="F:metal ion binding"/>
    <property type="evidence" value="ECO:0007669"/>
    <property type="project" value="UniProtKB-KW"/>
</dbReference>
<dbReference type="PROSITE" id="PS51392">
    <property type="entry name" value="KEN"/>
    <property type="match status" value="1"/>
</dbReference>
<evidence type="ECO:0000256" key="2">
    <source>
        <dbReference type="ARBA" id="ARBA00004479"/>
    </source>
</evidence>
<evidence type="ECO:0000256" key="6">
    <source>
        <dbReference type="ARBA" id="ARBA00022692"/>
    </source>
</evidence>
<evidence type="ECO:0000256" key="13">
    <source>
        <dbReference type="ARBA" id="ARBA00022842"/>
    </source>
</evidence>
<dbReference type="GO" id="GO:0004521">
    <property type="term" value="F:RNA endonuclease activity"/>
    <property type="evidence" value="ECO:0007669"/>
    <property type="project" value="InterPro"/>
</dbReference>
<dbReference type="Pfam" id="PF06479">
    <property type="entry name" value="Ribonuc_2-5A"/>
    <property type="match status" value="1"/>
</dbReference>
<dbReference type="PROSITE" id="PS00108">
    <property type="entry name" value="PROTEIN_KINASE_ST"/>
    <property type="match status" value="1"/>
</dbReference>
<dbReference type="InterPro" id="IPR038357">
    <property type="entry name" value="KEN_sf"/>
</dbReference>
<dbReference type="GO" id="GO:0005524">
    <property type="term" value="F:ATP binding"/>
    <property type="evidence" value="ECO:0007669"/>
    <property type="project" value="UniProtKB-UniRule"/>
</dbReference>
<keyword evidence="11" id="KW-0378">Hydrolase</keyword>
<dbReference type="PROSITE" id="PS50011">
    <property type="entry name" value="PROTEIN_KINASE_DOM"/>
    <property type="match status" value="1"/>
</dbReference>
<evidence type="ECO:0000256" key="1">
    <source>
        <dbReference type="ARBA" id="ARBA00001946"/>
    </source>
</evidence>
<dbReference type="InterPro" id="IPR010513">
    <property type="entry name" value="KEN_dom"/>
</dbReference>
<dbReference type="Gene3D" id="1.10.510.10">
    <property type="entry name" value="Transferase(Phosphotransferase) domain 1"/>
    <property type="match status" value="1"/>
</dbReference>
<dbReference type="AlphaFoldDB" id="A0A1J7IY94"/>
<keyword evidence="25" id="KW-1185">Reference proteome</keyword>
<feature type="compositionally biased region" description="Basic residues" evidence="20">
    <location>
        <begin position="688"/>
        <end position="707"/>
    </location>
</feature>
<sequence length="1211" mass="134339">MLRRPPGHVAQQRKYLLAFAAILLPWLHVAEAQQQQPGQAQQQHYQLGSHHLADDAAESDLLGPAVTASEVLEAPEIRRKNTVSSRDAAGDDKRHNPHSSYESYLLPEDASAVDTFALDSSVRAPSPPHHRASPATGAGLSSPQIARSLRDWEVEDFVLLATVDGNLHAIDRPTGRQRWQLESDQPMVQTTHYRSNKSVVDEDYSVVDDFLWVVEPNHDGALYLWVPNRPGAGLVKMGYTMKQMVEELSPHNDKDQNIVYTGDKKTTLVTLDAATGRPIKWFGSGGSLVNELERCLKPNTLADMDSEECSNTGTITLGRTEYTVGIQRGDGQAIAMLKYFEWGPNTFDNDLLQQHQASINHRYITSQHDGQVYFFDQNNDQPVFAQKFSSPVARVFEVARPWLGGAAPDINPELIVLPQPPPPPQDDQIDRMRGRSIFINQTETGSWYAMSGRSYPMILKAPAAKANSLEWWESHQDREILDATQLSKALIGTHVLEKHTASKQAPLLTIDDGTQLADWDDGEDNGSLQLSTPIRDHLQPSAIFNEAKKLPEMAAVKVVDLISNPVLILMFVFSLFYYQQDLRRWYKGKRGKNDLLESPFEASSEETTPGPASAAESASAETLTHKRTESFSSGPAGPGSVVTADVAVAKSPVTEAPSSVTFAEPLEVRERSESISGDPDDSLANGQAKKKKAHRGRRGGTKHKKANKDKLDSSPSLDDDAVAASVDEVVKKAKTLGEEPKLEPDILTVTNDVEEVSGPILRMGSLEVNTDQQLGTGSNGTVVFAGKWDGRDVAIKRMLIQFNEIASQETKLLRESDDHPNVIRYFAQQQRAAFLYIALELCQASLADVVQKPHLYRELAQAGERDIPGVLYQVANGLSYLHSLRIVHRDLKPQNILVNMGKNGKPRLLVSDFGLCKKLEGGQSSFGATTAHAAGTSGWRAPELLLDDDAPGTGYGSHSAMSDQGSTLHSGSHTSGLVGQELFGPNSRRVTRAIDIFSLGLVFFYVLTKGNHPYDCGDRYMREVNIRKGIFNLQPLDVLGDYAYEARDLITSMLNSNPKARPTAREVMAHPFFWPAKKRLAFLCDVSDHFEKEPRDPPSDALTELEEWAPSTVKGDFLKHLPKEFVDSLGKQRKYTGSRMLDLLRALRNKKNHYEDMPESLKKTIGPLPDGYLGFWTRRFPNLLITCWNVVYNVGWESTDRFKEYYEPAGL</sequence>
<keyword evidence="4" id="KW-0723">Serine/threonine-protein kinase</keyword>
<comment type="subcellular location">
    <subcellularLocation>
        <location evidence="2">Membrane</location>
        <topology evidence="2">Single-pass type I membrane protein</topology>
    </subcellularLocation>
</comment>
<dbReference type="Gene3D" id="3.30.200.20">
    <property type="entry name" value="Phosphorylase Kinase, domain 1"/>
    <property type="match status" value="1"/>
</dbReference>
<dbReference type="GO" id="GO:0016787">
    <property type="term" value="F:hydrolase activity"/>
    <property type="evidence" value="ECO:0007669"/>
    <property type="project" value="UniProtKB-KW"/>
</dbReference>
<feature type="region of interest" description="Disordered" evidence="20">
    <location>
        <begin position="597"/>
        <end position="638"/>
    </location>
</feature>